<protein>
    <submittedName>
        <fullName evidence="3">Uncharacterized protein</fullName>
    </submittedName>
</protein>
<keyword evidence="2" id="KW-1133">Transmembrane helix</keyword>
<name>A0A2S9YY76_9BACT</name>
<comment type="caution">
    <text evidence="3">The sequence shown here is derived from an EMBL/GenBank/DDBJ whole genome shotgun (WGS) entry which is preliminary data.</text>
</comment>
<sequence length="186" mass="18277">MRVLVDPRGPLGSLGTGLAGIALLGALGMLAPGCSKKAGSRDATAPDALPEAGDRARADGDPLAELDALEGRMRALGLAPALGNQATASPSGAGGSAGGDASADATIGAGEQAPAPAEADDQPSAVEETGSRCGDLCDLSESICMLEVRICSLSDSHADDPVYADACERAVDDCHTAGRACDACDA</sequence>
<dbReference type="AlphaFoldDB" id="A0A2S9YY76"/>
<dbReference type="EMBL" id="PVNL01000004">
    <property type="protein sequence ID" value="PRQ10041.1"/>
    <property type="molecule type" value="Genomic_DNA"/>
</dbReference>
<gene>
    <name evidence="3" type="ORF">ENSA7_02470</name>
</gene>
<keyword evidence="2" id="KW-0472">Membrane</keyword>
<dbReference type="RefSeq" id="WP_146157189.1">
    <property type="nucleotide sequence ID" value="NZ_PVNL01000004.1"/>
</dbReference>
<accession>A0A2S9YY76</accession>
<dbReference type="OrthoDB" id="9884800at2"/>
<organism evidence="3 4">
    <name type="scientific">Enhygromyxa salina</name>
    <dbReference type="NCBI Taxonomy" id="215803"/>
    <lineage>
        <taxon>Bacteria</taxon>
        <taxon>Pseudomonadati</taxon>
        <taxon>Myxococcota</taxon>
        <taxon>Polyangia</taxon>
        <taxon>Nannocystales</taxon>
        <taxon>Nannocystaceae</taxon>
        <taxon>Enhygromyxa</taxon>
    </lineage>
</organism>
<feature type="region of interest" description="Disordered" evidence="1">
    <location>
        <begin position="35"/>
        <end position="60"/>
    </location>
</feature>
<dbReference type="Proteomes" id="UP000238823">
    <property type="component" value="Unassembled WGS sequence"/>
</dbReference>
<evidence type="ECO:0000313" key="3">
    <source>
        <dbReference type="EMBL" id="PRQ10041.1"/>
    </source>
</evidence>
<feature type="transmembrane region" description="Helical" evidence="2">
    <location>
        <begin position="12"/>
        <end position="31"/>
    </location>
</feature>
<feature type="compositionally biased region" description="Low complexity" evidence="1">
    <location>
        <begin position="99"/>
        <end position="117"/>
    </location>
</feature>
<evidence type="ECO:0000256" key="2">
    <source>
        <dbReference type="SAM" id="Phobius"/>
    </source>
</evidence>
<proteinExistence type="predicted"/>
<reference evidence="3 4" key="1">
    <citation type="submission" date="2018-03" db="EMBL/GenBank/DDBJ databases">
        <title>Draft Genome Sequences of the Obligatory Marine Myxobacteria Enhygromyxa salina SWB007.</title>
        <authorList>
            <person name="Poehlein A."/>
            <person name="Moghaddam J.A."/>
            <person name="Harms H."/>
            <person name="Alanjari M."/>
            <person name="Koenig G.M."/>
            <person name="Daniel R."/>
            <person name="Schaeberle T.F."/>
        </authorList>
    </citation>
    <scope>NUCLEOTIDE SEQUENCE [LARGE SCALE GENOMIC DNA]</scope>
    <source>
        <strain evidence="3 4">SWB007</strain>
    </source>
</reference>
<evidence type="ECO:0000256" key="1">
    <source>
        <dbReference type="SAM" id="MobiDB-lite"/>
    </source>
</evidence>
<evidence type="ECO:0000313" key="4">
    <source>
        <dbReference type="Proteomes" id="UP000238823"/>
    </source>
</evidence>
<feature type="region of interest" description="Disordered" evidence="1">
    <location>
        <begin position="84"/>
        <end position="131"/>
    </location>
</feature>
<keyword evidence="2" id="KW-0812">Transmembrane</keyword>